<evidence type="ECO:0000256" key="2">
    <source>
        <dbReference type="SAM" id="SignalP"/>
    </source>
</evidence>
<organism evidence="3 4">
    <name type="scientific">Filimonas effusa</name>
    <dbReference type="NCBI Taxonomy" id="2508721"/>
    <lineage>
        <taxon>Bacteria</taxon>
        <taxon>Pseudomonadati</taxon>
        <taxon>Bacteroidota</taxon>
        <taxon>Chitinophagia</taxon>
        <taxon>Chitinophagales</taxon>
        <taxon>Chitinophagaceae</taxon>
        <taxon>Filimonas</taxon>
    </lineage>
</organism>
<feature type="compositionally biased region" description="Polar residues" evidence="1">
    <location>
        <begin position="43"/>
        <end position="56"/>
    </location>
</feature>
<sequence>MKRMLAVCMLAATIFGVSCGTNENKTNTSGDSVLNSPPPPSMTDDNTGTPGTTVDSTAKDTMGIDTGHTRH</sequence>
<proteinExistence type="predicted"/>
<feature type="signal peptide" evidence="2">
    <location>
        <begin position="1"/>
        <end position="20"/>
    </location>
</feature>
<feature type="chain" id="PRO_5020795945" description="Coproporphyrinogen III oxidase" evidence="2">
    <location>
        <begin position="21"/>
        <end position="71"/>
    </location>
</feature>
<feature type="region of interest" description="Disordered" evidence="1">
    <location>
        <begin position="19"/>
        <end position="71"/>
    </location>
</feature>
<name>A0A4Q1CZW9_9BACT</name>
<reference evidence="3 4" key="1">
    <citation type="submission" date="2019-01" db="EMBL/GenBank/DDBJ databases">
        <title>Filimonas sp. strain TTM-71.</title>
        <authorList>
            <person name="Chen W.-M."/>
        </authorList>
    </citation>
    <scope>NUCLEOTIDE SEQUENCE [LARGE SCALE GENOMIC DNA]</scope>
    <source>
        <strain evidence="3 4">TTM-71</strain>
    </source>
</reference>
<dbReference type="EMBL" id="SDHZ01000005">
    <property type="protein sequence ID" value="RXK80968.1"/>
    <property type="molecule type" value="Genomic_DNA"/>
</dbReference>
<evidence type="ECO:0000256" key="1">
    <source>
        <dbReference type="SAM" id="MobiDB-lite"/>
    </source>
</evidence>
<evidence type="ECO:0000313" key="4">
    <source>
        <dbReference type="Proteomes" id="UP000290545"/>
    </source>
</evidence>
<comment type="caution">
    <text evidence="3">The sequence shown here is derived from an EMBL/GenBank/DDBJ whole genome shotgun (WGS) entry which is preliminary data.</text>
</comment>
<dbReference type="PROSITE" id="PS51257">
    <property type="entry name" value="PROKAR_LIPOPROTEIN"/>
    <property type="match status" value="1"/>
</dbReference>
<dbReference type="Proteomes" id="UP000290545">
    <property type="component" value="Unassembled WGS sequence"/>
</dbReference>
<dbReference type="RefSeq" id="WP_129006188.1">
    <property type="nucleotide sequence ID" value="NZ_SDHZ01000005.1"/>
</dbReference>
<keyword evidence="2" id="KW-0732">Signal</keyword>
<accession>A0A4Q1CZW9</accession>
<evidence type="ECO:0000313" key="3">
    <source>
        <dbReference type="EMBL" id="RXK80968.1"/>
    </source>
</evidence>
<protein>
    <recommendedName>
        <fullName evidence="5">Coproporphyrinogen III oxidase</fullName>
    </recommendedName>
</protein>
<feature type="compositionally biased region" description="Polar residues" evidence="1">
    <location>
        <begin position="19"/>
        <end position="35"/>
    </location>
</feature>
<evidence type="ECO:0008006" key="5">
    <source>
        <dbReference type="Google" id="ProtNLM"/>
    </source>
</evidence>
<keyword evidence="4" id="KW-1185">Reference proteome</keyword>
<dbReference type="AlphaFoldDB" id="A0A4Q1CZW9"/>
<gene>
    <name evidence="3" type="ORF">ESB13_22710</name>
</gene>